<dbReference type="AlphaFoldDB" id="A0A0R3RWK3"/>
<keyword evidence="1" id="KW-1185">Reference proteome</keyword>
<accession>A0A0R3RWK3</accession>
<protein>
    <submittedName>
        <fullName evidence="2">Transcriptional regulator</fullName>
    </submittedName>
</protein>
<evidence type="ECO:0000313" key="2">
    <source>
        <dbReference type="WBParaSite" id="EEL_0000654601-mRNA-1"/>
    </source>
</evidence>
<dbReference type="WBParaSite" id="EEL_0000654601-mRNA-1">
    <property type="protein sequence ID" value="EEL_0000654601-mRNA-1"/>
    <property type="gene ID" value="EEL_0000654601"/>
</dbReference>
<sequence length="39" mass="4535">MEQSDHKVRKEILVQMVNQVKKDDQVNEDQLGSLDGSHR</sequence>
<evidence type="ECO:0000313" key="1">
    <source>
        <dbReference type="Proteomes" id="UP000050640"/>
    </source>
</evidence>
<proteinExistence type="predicted"/>
<dbReference type="Proteomes" id="UP000050640">
    <property type="component" value="Unplaced"/>
</dbReference>
<name>A0A0R3RWK3_9BILA</name>
<organism evidence="1 2">
    <name type="scientific">Elaeophora elaphi</name>
    <dbReference type="NCBI Taxonomy" id="1147741"/>
    <lineage>
        <taxon>Eukaryota</taxon>
        <taxon>Metazoa</taxon>
        <taxon>Ecdysozoa</taxon>
        <taxon>Nematoda</taxon>
        <taxon>Chromadorea</taxon>
        <taxon>Rhabditida</taxon>
        <taxon>Spirurina</taxon>
        <taxon>Spiruromorpha</taxon>
        <taxon>Filarioidea</taxon>
        <taxon>Onchocercidae</taxon>
        <taxon>Elaeophora</taxon>
    </lineage>
</organism>
<reference evidence="2" key="1">
    <citation type="submission" date="2017-02" db="UniProtKB">
        <authorList>
            <consortium name="WormBaseParasite"/>
        </authorList>
    </citation>
    <scope>IDENTIFICATION</scope>
</reference>